<keyword evidence="3" id="KW-1185">Reference proteome</keyword>
<dbReference type="RefSeq" id="WP_166400224.1">
    <property type="nucleotide sequence ID" value="NZ_JAANAS010000049.1"/>
</dbReference>
<dbReference type="NCBIfam" id="TIGR01200">
    <property type="entry name" value="GLPGLI"/>
    <property type="match status" value="1"/>
</dbReference>
<organism evidence="2 3">
    <name type="scientific">Psychroflexus maritimus</name>
    <dbReference type="NCBI Taxonomy" id="2714865"/>
    <lineage>
        <taxon>Bacteria</taxon>
        <taxon>Pseudomonadati</taxon>
        <taxon>Bacteroidota</taxon>
        <taxon>Flavobacteriia</taxon>
        <taxon>Flavobacteriales</taxon>
        <taxon>Flavobacteriaceae</taxon>
        <taxon>Psychroflexus</taxon>
    </lineage>
</organism>
<gene>
    <name evidence="2" type="ORF">G7034_06840</name>
</gene>
<proteinExistence type="predicted"/>
<dbReference type="InterPro" id="IPR005901">
    <property type="entry name" value="GLPGLI"/>
</dbReference>
<evidence type="ECO:0000256" key="1">
    <source>
        <dbReference type="SAM" id="SignalP"/>
    </source>
</evidence>
<protein>
    <submittedName>
        <fullName evidence="2">GLPGLI family protein</fullName>
    </submittedName>
</protein>
<dbReference type="Proteomes" id="UP000643701">
    <property type="component" value="Unassembled WGS sequence"/>
</dbReference>
<feature type="signal peptide" evidence="1">
    <location>
        <begin position="1"/>
        <end position="17"/>
    </location>
</feature>
<accession>A0A967ACY5</accession>
<feature type="chain" id="PRO_5037148928" evidence="1">
    <location>
        <begin position="18"/>
        <end position="233"/>
    </location>
</feature>
<name>A0A967ACY5_9FLAO</name>
<dbReference type="AlphaFoldDB" id="A0A967ACY5"/>
<sequence length="233" mass="27215">MNYLKLFFLLFALIGSAQDYTSGYATYGVEMAALQIDTSKVENNQVKSVIIQQHKKKKRLLNEDIEFFKLTFDSNYSRFETIERLSKDNDPDWKYILNSEVYVYDYVNDNFQIQKSINGKNYILTKSNDLNWKITEETKRIRGYHARKAVVEVERENGIVVKIAAWFTSDLPINLGPLHYNGLPGLIIELQELDKIYYLKNIKPKKLITTKKLSGKSISKTEYDELIENAVRF</sequence>
<evidence type="ECO:0000313" key="2">
    <source>
        <dbReference type="EMBL" id="NGZ89967.1"/>
    </source>
</evidence>
<dbReference type="EMBL" id="JAANAS010000049">
    <property type="protein sequence ID" value="NGZ89967.1"/>
    <property type="molecule type" value="Genomic_DNA"/>
</dbReference>
<comment type="caution">
    <text evidence="2">The sequence shown here is derived from an EMBL/GenBank/DDBJ whole genome shotgun (WGS) entry which is preliminary data.</text>
</comment>
<reference evidence="2" key="1">
    <citation type="submission" date="2020-03" db="EMBL/GenBank/DDBJ databases">
        <title>Psychroflexus Maritimus sp. nov., isolate from marine sediment.</title>
        <authorList>
            <person name="Zhong Y.-L."/>
        </authorList>
    </citation>
    <scope>NUCLEOTIDE SEQUENCE</scope>
    <source>
        <strain evidence="2">C1</strain>
    </source>
</reference>
<dbReference type="Pfam" id="PF09697">
    <property type="entry name" value="Porph_ging"/>
    <property type="match status" value="1"/>
</dbReference>
<keyword evidence="1" id="KW-0732">Signal</keyword>
<evidence type="ECO:0000313" key="3">
    <source>
        <dbReference type="Proteomes" id="UP000643701"/>
    </source>
</evidence>